<evidence type="ECO:0000313" key="1">
    <source>
        <dbReference type="EMBL" id="CAG8674644.1"/>
    </source>
</evidence>
<protein>
    <submittedName>
        <fullName evidence="1">13537_t:CDS:1</fullName>
    </submittedName>
</protein>
<dbReference type="Proteomes" id="UP000789375">
    <property type="component" value="Unassembled WGS sequence"/>
</dbReference>
<proteinExistence type="predicted"/>
<feature type="non-terminal residue" evidence="1">
    <location>
        <position position="1"/>
    </location>
</feature>
<dbReference type="EMBL" id="CAJVPP010006152">
    <property type="protein sequence ID" value="CAG8674644.1"/>
    <property type="molecule type" value="Genomic_DNA"/>
</dbReference>
<sequence length="54" mass="6294">SIVRPAFGSEFDLVIRGNSMNCYSSNTYSKVHNILDDKQTIADYEVFRMKQQEF</sequence>
<organism evidence="1 2">
    <name type="scientific">Funneliformis mosseae</name>
    <name type="common">Endomycorrhizal fungus</name>
    <name type="synonym">Glomus mosseae</name>
    <dbReference type="NCBI Taxonomy" id="27381"/>
    <lineage>
        <taxon>Eukaryota</taxon>
        <taxon>Fungi</taxon>
        <taxon>Fungi incertae sedis</taxon>
        <taxon>Mucoromycota</taxon>
        <taxon>Glomeromycotina</taxon>
        <taxon>Glomeromycetes</taxon>
        <taxon>Glomerales</taxon>
        <taxon>Glomeraceae</taxon>
        <taxon>Funneliformis</taxon>
    </lineage>
</organism>
<reference evidence="1" key="1">
    <citation type="submission" date="2021-06" db="EMBL/GenBank/DDBJ databases">
        <authorList>
            <person name="Kallberg Y."/>
            <person name="Tangrot J."/>
            <person name="Rosling A."/>
        </authorList>
    </citation>
    <scope>NUCLEOTIDE SEQUENCE</scope>
    <source>
        <strain evidence="1">87-6 pot B 2015</strain>
    </source>
</reference>
<name>A0A9N9HBK4_FUNMO</name>
<accession>A0A9N9HBK4</accession>
<evidence type="ECO:0000313" key="2">
    <source>
        <dbReference type="Proteomes" id="UP000789375"/>
    </source>
</evidence>
<comment type="caution">
    <text evidence="1">The sequence shown here is derived from an EMBL/GenBank/DDBJ whole genome shotgun (WGS) entry which is preliminary data.</text>
</comment>
<keyword evidence="2" id="KW-1185">Reference proteome</keyword>
<dbReference type="AlphaFoldDB" id="A0A9N9HBK4"/>
<gene>
    <name evidence="1" type="ORF">FMOSSE_LOCUS12582</name>
</gene>